<protein>
    <submittedName>
        <fullName evidence="3">YdcF family protein</fullName>
    </submittedName>
</protein>
<reference evidence="3 4" key="1">
    <citation type="submission" date="2019-09" db="EMBL/GenBank/DDBJ databases">
        <authorList>
            <person name="Valk L.C."/>
        </authorList>
    </citation>
    <scope>NUCLEOTIDE SEQUENCE [LARGE SCALE GENOMIC DNA]</scope>
    <source>
        <strain evidence="3">GalUA</strain>
    </source>
</reference>
<evidence type="ECO:0000313" key="3">
    <source>
        <dbReference type="EMBL" id="KAB1439812.1"/>
    </source>
</evidence>
<dbReference type="Gene3D" id="3.40.50.620">
    <property type="entry name" value="HUPs"/>
    <property type="match status" value="1"/>
</dbReference>
<comment type="caution">
    <text evidence="3">The sequence shown here is derived from an EMBL/GenBank/DDBJ whole genome shotgun (WGS) entry which is preliminary data.</text>
</comment>
<dbReference type="CDD" id="cd06259">
    <property type="entry name" value="YdcF-like"/>
    <property type="match status" value="1"/>
</dbReference>
<dbReference type="Pfam" id="PF02698">
    <property type="entry name" value="DUF218"/>
    <property type="match status" value="1"/>
</dbReference>
<dbReference type="GO" id="GO:0000270">
    <property type="term" value="P:peptidoglycan metabolic process"/>
    <property type="evidence" value="ECO:0007669"/>
    <property type="project" value="TreeGrafter"/>
</dbReference>
<evidence type="ECO:0000256" key="1">
    <source>
        <dbReference type="SAM" id="Phobius"/>
    </source>
</evidence>
<dbReference type="PANTHER" id="PTHR30336">
    <property type="entry name" value="INNER MEMBRANE PROTEIN, PROBABLE PERMEASE"/>
    <property type="match status" value="1"/>
</dbReference>
<keyword evidence="4" id="KW-1185">Reference proteome</keyword>
<feature type="transmembrane region" description="Helical" evidence="1">
    <location>
        <begin position="34"/>
        <end position="51"/>
    </location>
</feature>
<gene>
    <name evidence="3" type="ORF">F7O84_05350</name>
</gene>
<sequence length="256" mass="29060">MRKLSGIQILFITISLVAVVWFLIPFILFGIMNIGNATGIFSFLGLFFYGIKLKYINNWIKKSLKRGLGKILISLFAVLIGGIMILVVLFSFLMMKAANQIPNGNETVVVLGCRVYGERASLMLMERLDAAYEYLKENEEAICILSGGQGEGEDITEAECMYRYLTKKGIEPKRLYKEEKSTSTRENLAFSKEIIEKHSLNVDIAIVTNEFHEYRATKVAEALNLNSSAVSAKTAWWLFPTYYVRELYGIIYEILL</sequence>
<dbReference type="Proteomes" id="UP000461768">
    <property type="component" value="Unassembled WGS sequence"/>
</dbReference>
<keyword evidence="1" id="KW-1133">Transmembrane helix</keyword>
<keyword evidence="1" id="KW-0812">Transmembrane</keyword>
<keyword evidence="1" id="KW-0472">Membrane</keyword>
<organism evidence="3 4">
    <name type="scientific">Candidatus Galacturonatibacter soehngenii</name>
    <dbReference type="NCBI Taxonomy" id="2307010"/>
    <lineage>
        <taxon>Bacteria</taxon>
        <taxon>Bacillati</taxon>
        <taxon>Bacillota</taxon>
        <taxon>Clostridia</taxon>
        <taxon>Lachnospirales</taxon>
        <taxon>Lachnospiraceae</taxon>
        <taxon>Candidatus Galacturonatibacter</taxon>
    </lineage>
</organism>
<dbReference type="OrthoDB" id="9782395at2"/>
<dbReference type="PANTHER" id="PTHR30336:SF4">
    <property type="entry name" value="ENVELOPE BIOGENESIS FACTOR ELYC"/>
    <property type="match status" value="1"/>
</dbReference>
<dbReference type="InterPro" id="IPR003848">
    <property type="entry name" value="DUF218"/>
</dbReference>
<evidence type="ECO:0000313" key="4">
    <source>
        <dbReference type="Proteomes" id="UP000461768"/>
    </source>
</evidence>
<reference evidence="3 4" key="2">
    <citation type="submission" date="2020-02" db="EMBL/GenBank/DDBJ databases">
        <title>Candidatus Galacturonibacter soehngenii shows hetero-acetogenic catabolism of galacturonic acid but lacks a canonical carbon monoxide dehydrogenase/acetyl-CoA synthase complex.</title>
        <authorList>
            <person name="Diender M."/>
            <person name="Stouten G.R."/>
            <person name="Petersen J.F."/>
            <person name="Nielsen P.H."/>
            <person name="Dueholm M.S."/>
            <person name="Pronk J.T."/>
            <person name="Van Loosdrecht M.C.M."/>
        </authorList>
    </citation>
    <scope>NUCLEOTIDE SEQUENCE [LARGE SCALE GENOMIC DNA]</scope>
    <source>
        <strain evidence="3">GalUA</strain>
    </source>
</reference>
<dbReference type="GO" id="GO:0043164">
    <property type="term" value="P:Gram-negative-bacterium-type cell wall biogenesis"/>
    <property type="evidence" value="ECO:0007669"/>
    <property type="project" value="TreeGrafter"/>
</dbReference>
<feature type="domain" description="DUF218" evidence="2">
    <location>
        <begin position="107"/>
        <end position="252"/>
    </location>
</feature>
<dbReference type="InterPro" id="IPR051599">
    <property type="entry name" value="Cell_Envelope_Assoc"/>
</dbReference>
<feature type="transmembrane region" description="Helical" evidence="1">
    <location>
        <begin position="7"/>
        <end position="28"/>
    </location>
</feature>
<feature type="transmembrane region" description="Helical" evidence="1">
    <location>
        <begin position="71"/>
        <end position="95"/>
    </location>
</feature>
<evidence type="ECO:0000259" key="2">
    <source>
        <dbReference type="Pfam" id="PF02698"/>
    </source>
</evidence>
<dbReference type="InterPro" id="IPR014729">
    <property type="entry name" value="Rossmann-like_a/b/a_fold"/>
</dbReference>
<accession>A0A7V7QMA9</accession>
<dbReference type="GO" id="GO:0005886">
    <property type="term" value="C:plasma membrane"/>
    <property type="evidence" value="ECO:0007669"/>
    <property type="project" value="TreeGrafter"/>
</dbReference>
<proteinExistence type="predicted"/>
<dbReference type="RefSeq" id="WP_151142695.1">
    <property type="nucleotide sequence ID" value="NZ_WAGX01000004.1"/>
</dbReference>
<name>A0A7V7QMA9_9FIRM</name>
<dbReference type="EMBL" id="WAGX01000004">
    <property type="protein sequence ID" value="KAB1439812.1"/>
    <property type="molecule type" value="Genomic_DNA"/>
</dbReference>
<dbReference type="AlphaFoldDB" id="A0A7V7QMA9"/>